<feature type="repeat" description="WD" evidence="3">
    <location>
        <begin position="1037"/>
        <end position="1069"/>
    </location>
</feature>
<dbReference type="PANTHER" id="PTHR19879">
    <property type="entry name" value="TRANSCRIPTION INITIATION FACTOR TFIID"/>
    <property type="match status" value="1"/>
</dbReference>
<organism evidence="5 6">
    <name type="scientific">Actinomadura rubrisoli</name>
    <dbReference type="NCBI Taxonomy" id="2530368"/>
    <lineage>
        <taxon>Bacteria</taxon>
        <taxon>Bacillati</taxon>
        <taxon>Actinomycetota</taxon>
        <taxon>Actinomycetes</taxon>
        <taxon>Streptosporangiales</taxon>
        <taxon>Thermomonosporaceae</taxon>
        <taxon>Actinomadura</taxon>
    </lineage>
</organism>
<feature type="repeat" description="WD" evidence="3">
    <location>
        <begin position="869"/>
        <end position="897"/>
    </location>
</feature>
<dbReference type="SUPFAM" id="SSF50998">
    <property type="entry name" value="Quinoprotein alcohol dehydrogenase-like"/>
    <property type="match status" value="2"/>
</dbReference>
<dbReference type="PANTHER" id="PTHR19879:SF9">
    <property type="entry name" value="TRANSCRIPTION INITIATION FACTOR TFIID SUBUNIT 5"/>
    <property type="match status" value="1"/>
</dbReference>
<dbReference type="GO" id="GO:0005524">
    <property type="term" value="F:ATP binding"/>
    <property type="evidence" value="ECO:0007669"/>
    <property type="project" value="InterPro"/>
</dbReference>
<dbReference type="PROSITE" id="PS50082">
    <property type="entry name" value="WD_REPEATS_2"/>
    <property type="match status" value="8"/>
</dbReference>
<evidence type="ECO:0000259" key="4">
    <source>
        <dbReference type="PROSITE" id="PS50011"/>
    </source>
</evidence>
<dbReference type="InterPro" id="IPR011009">
    <property type="entry name" value="Kinase-like_dom_sf"/>
</dbReference>
<dbReference type="InterPro" id="IPR000719">
    <property type="entry name" value="Prot_kinase_dom"/>
</dbReference>
<dbReference type="InterPro" id="IPR011990">
    <property type="entry name" value="TPR-like_helical_dom_sf"/>
</dbReference>
<dbReference type="EMBL" id="SMKU01000296">
    <property type="protein sequence ID" value="TDD70903.1"/>
    <property type="molecule type" value="Genomic_DNA"/>
</dbReference>
<dbReference type="OrthoDB" id="3272402at2"/>
<keyword evidence="6" id="KW-1185">Reference proteome</keyword>
<accession>A0A4R5AEG1</accession>
<dbReference type="Proteomes" id="UP000294513">
    <property type="component" value="Unassembled WGS sequence"/>
</dbReference>
<dbReference type="CDD" id="cd14014">
    <property type="entry name" value="STKc_PknB_like"/>
    <property type="match status" value="1"/>
</dbReference>
<dbReference type="PROSITE" id="PS50011">
    <property type="entry name" value="PROTEIN_KINASE_DOM"/>
    <property type="match status" value="1"/>
</dbReference>
<dbReference type="Gene3D" id="2.130.10.10">
    <property type="entry name" value="YVTN repeat-like/Quinoprotein amine dehydrogenase"/>
    <property type="match status" value="5"/>
</dbReference>
<comment type="caution">
    <text evidence="5">The sequence shown here is derived from an EMBL/GenBank/DDBJ whole genome shotgun (WGS) entry which is preliminary data.</text>
</comment>
<dbReference type="RefSeq" id="WP_131901471.1">
    <property type="nucleotide sequence ID" value="NZ_SMKU01000296.1"/>
</dbReference>
<dbReference type="InterPro" id="IPR011047">
    <property type="entry name" value="Quinoprotein_ADH-like_sf"/>
</dbReference>
<dbReference type="AlphaFoldDB" id="A0A4R5AEG1"/>
<dbReference type="PRINTS" id="PR00320">
    <property type="entry name" value="GPROTEINBRPT"/>
</dbReference>
<dbReference type="PROSITE" id="PS50294">
    <property type="entry name" value="WD_REPEATS_REGION"/>
    <property type="match status" value="4"/>
</dbReference>
<dbReference type="CDD" id="cd00200">
    <property type="entry name" value="WD40"/>
    <property type="match status" value="1"/>
</dbReference>
<sequence>MKDEDVALVWRPGEVILGLYEVREEITSGGMGVVYRVLHRGWNVELAVKVPRPDLVATGRGVREFETEAATWVGLGAHPNTVKCVYVRTLGGVPRVFAEWLDGGSLAEAVRDGRLYAGGRRAALRRVLDVAAQTARGLEHAHRNGHIHQDVKPGNVLLDRGGTAKVTDFGLAGARAAAGEGATAPPGASLLAGYGGMTPAYCSPEQAEAAERVRGSGGSRPKLTRATDTWSWALTVLEMFVGHPPCLAGQTGAEVFAAFVDAGAAAQTFAGEEDERLAAIPAMPGGLVALLRDCLTPEPAERPRDMGRMADAVADVYAEALGEAYPRPEPLTAVRLADELSNQALSMLDLGRDDEAGALWRRAAEADPRNPHVTYNRGLHLWRTGERTDAEVVADLDGVRSAHPGDWEPGYLLGLVHLERGDAEAALEALRNAGRRKSGVPEITAAIERAGAASRPGRPRVLTGHDGPVNALAFSGDGRFGLSAGEDGKVQVWDLARRRFRLRGRGGPRRVWTLEPPRAEYGVRAIAVDAAGARAVFGGHAGPAQVWDLHAGRLSHELTSADVFSVYETVDVALTGNGLLALTVHGDGAIRVWDAVTGRCLRLLAEGHGSAYAHFASVHVDADGGVAFGRVWATGVAHAWDVRTGRVLRTFGGSSSMAAMSADGETVVTQEGHGHDARVRIWDRETGREVHALNRPGGMGDEFAVSGDGRYAISCDVNAMELWELGTGRRLRAWPTPERAMAAALSPDGGRALIGDDEGKVALWDMPDPGPAAPWSYPLPREAADRLHEDEEVDRALDRTAELIAEGRSGAAADEIRRARAVPGYRRHRVLLDRWQDVARTGRRAALSDAWVRDAPSIVGGFRVPPVTSRDGSLVLTGAEDGTVLVWDLARGTRRHALPGHDGRVHSLALCGDGPIALSGGEDGTARVWDIESGRCLHVLDGDGGEVDVAVSADGRVGVSGGGNRDIRVWNLETAEPLAEVTGRRTTHALRILLNADGSRIVSAAPPHWTPHIWEARTGHLLHVLPRDLGGGLVTQTLTLSRDSDVLLSGHMDGTVRVWDVRTAETLHTMFGHDEPVREVAVSADGTTAVSVSKDSTMRIWDLRSGEGRRAVGDVGVEAWSVVVSDDGCFAVTDGVDDQVRVWDTGDGECLRVLGRHEASVEALALSANGRIVVSLDHNGVARVWELDWEFDFPQ</sequence>
<evidence type="ECO:0000313" key="5">
    <source>
        <dbReference type="EMBL" id="TDD70903.1"/>
    </source>
</evidence>
<evidence type="ECO:0000256" key="3">
    <source>
        <dbReference type="PROSITE-ProRule" id="PRU00221"/>
    </source>
</evidence>
<reference evidence="5 6" key="1">
    <citation type="submission" date="2019-03" db="EMBL/GenBank/DDBJ databases">
        <title>Draft genome sequences of novel Actinobacteria.</title>
        <authorList>
            <person name="Sahin N."/>
            <person name="Ay H."/>
            <person name="Saygin H."/>
        </authorList>
    </citation>
    <scope>NUCLEOTIDE SEQUENCE [LARGE SCALE GENOMIC DNA]</scope>
    <source>
        <strain evidence="5 6">H3C3</strain>
    </source>
</reference>
<proteinExistence type="predicted"/>
<feature type="repeat" description="WD" evidence="3">
    <location>
        <begin position="898"/>
        <end position="939"/>
    </location>
</feature>
<evidence type="ECO:0000256" key="1">
    <source>
        <dbReference type="ARBA" id="ARBA00022574"/>
    </source>
</evidence>
<feature type="domain" description="Protein kinase" evidence="4">
    <location>
        <begin position="20"/>
        <end position="318"/>
    </location>
</feature>
<feature type="repeat" description="WD" evidence="3">
    <location>
        <begin position="1121"/>
        <end position="1153"/>
    </location>
</feature>
<evidence type="ECO:0000256" key="2">
    <source>
        <dbReference type="ARBA" id="ARBA00022737"/>
    </source>
</evidence>
<dbReference type="InterPro" id="IPR001680">
    <property type="entry name" value="WD40_rpt"/>
</dbReference>
<dbReference type="SMART" id="SM00320">
    <property type="entry name" value="WD40"/>
    <property type="match status" value="12"/>
</dbReference>
<dbReference type="SUPFAM" id="SSF56112">
    <property type="entry name" value="Protein kinase-like (PK-like)"/>
    <property type="match status" value="1"/>
</dbReference>
<gene>
    <name evidence="5" type="ORF">E1298_36230</name>
</gene>
<keyword evidence="1 3" id="KW-0853">WD repeat</keyword>
<evidence type="ECO:0000313" key="6">
    <source>
        <dbReference type="Proteomes" id="UP000294513"/>
    </source>
</evidence>
<name>A0A4R5AEG1_9ACTN</name>
<dbReference type="PROSITE" id="PS00678">
    <property type="entry name" value="WD_REPEATS_1"/>
    <property type="match status" value="5"/>
</dbReference>
<dbReference type="Gene3D" id="1.10.510.10">
    <property type="entry name" value="Transferase(Phosphotransferase) domain 1"/>
    <property type="match status" value="1"/>
</dbReference>
<feature type="repeat" description="WD" evidence="3">
    <location>
        <begin position="949"/>
        <end position="980"/>
    </location>
</feature>
<dbReference type="GO" id="GO:0004672">
    <property type="term" value="F:protein kinase activity"/>
    <property type="evidence" value="ECO:0007669"/>
    <property type="project" value="InterPro"/>
</dbReference>
<dbReference type="Gene3D" id="1.25.40.10">
    <property type="entry name" value="Tetratricopeptide repeat domain"/>
    <property type="match status" value="1"/>
</dbReference>
<keyword evidence="2" id="KW-0677">Repeat</keyword>
<dbReference type="InterPro" id="IPR015943">
    <property type="entry name" value="WD40/YVTN_repeat-like_dom_sf"/>
</dbReference>
<feature type="repeat" description="WD" evidence="3">
    <location>
        <begin position="1154"/>
        <end position="1188"/>
    </location>
</feature>
<dbReference type="SUPFAM" id="SSF48452">
    <property type="entry name" value="TPR-like"/>
    <property type="match status" value="1"/>
</dbReference>
<dbReference type="Pfam" id="PF00069">
    <property type="entry name" value="Pkinase"/>
    <property type="match status" value="1"/>
</dbReference>
<dbReference type="Pfam" id="PF00400">
    <property type="entry name" value="WD40"/>
    <property type="match status" value="7"/>
</dbReference>
<dbReference type="SMART" id="SM00220">
    <property type="entry name" value="S_TKc"/>
    <property type="match status" value="1"/>
</dbReference>
<dbReference type="InterPro" id="IPR020472">
    <property type="entry name" value="WD40_PAC1"/>
</dbReference>
<dbReference type="InterPro" id="IPR019775">
    <property type="entry name" value="WD40_repeat_CS"/>
</dbReference>
<feature type="repeat" description="WD" evidence="3">
    <location>
        <begin position="462"/>
        <end position="495"/>
    </location>
</feature>
<feature type="repeat" description="WD" evidence="3">
    <location>
        <begin position="1070"/>
        <end position="1111"/>
    </location>
</feature>
<protein>
    <recommendedName>
        <fullName evidence="4">Protein kinase domain-containing protein</fullName>
    </recommendedName>
</protein>
<dbReference type="Gene3D" id="3.30.200.20">
    <property type="entry name" value="Phosphorylase Kinase, domain 1"/>
    <property type="match status" value="1"/>
</dbReference>